<dbReference type="Proteomes" id="UP000035996">
    <property type="component" value="Unassembled WGS sequence"/>
</dbReference>
<evidence type="ECO:0000256" key="1">
    <source>
        <dbReference type="ARBA" id="ARBA00022603"/>
    </source>
</evidence>
<dbReference type="InterPro" id="IPR038375">
    <property type="entry name" value="NDUFAF7_sf"/>
</dbReference>
<organism evidence="3 4">
    <name type="scientific">Guptibacillus hwajinpoensis</name>
    <dbReference type="NCBI Taxonomy" id="208199"/>
    <lineage>
        <taxon>Bacteria</taxon>
        <taxon>Bacillati</taxon>
        <taxon>Bacillota</taxon>
        <taxon>Bacilli</taxon>
        <taxon>Bacillales</taxon>
        <taxon>Guptibacillaceae</taxon>
        <taxon>Guptibacillus</taxon>
    </lineage>
</organism>
<sequence>MELLEIIKNEIRDSDENAITYERYMSLALYHEQFGYYRSDKQKVGRDGDFYTSTTVHDVFARVMASVMSKDFSNQLIDPIIVDVGSGDGRFIQSFLKELKKIDALLYNKLIYFVIESSPYHHRLIKERIDSANVRIFSSLTNLQQVLPKLNGLLFSNELLDAFPVRVVEKYDGELLEVCVGIDDRDHLIEVYKPCTDVEIQRWIREYGYPISENQRFEVPLMMTEWLHRTGEWLGSGKIYTIDYGYRDEEWREPARMNGSLRGYRNHKLITDSLLSPGQMDLTTHIPIDTVRKVGEQHGINWLSCEPQGTFLSKHGLWNYLRTSNPDKPFSLEQKQNRAVRWLIESNQFQVMVQEKNRH</sequence>
<evidence type="ECO:0000313" key="4">
    <source>
        <dbReference type="Proteomes" id="UP000035996"/>
    </source>
</evidence>
<comment type="caution">
    <text evidence="3">The sequence shown here is derived from an EMBL/GenBank/DDBJ whole genome shotgun (WGS) entry which is preliminary data.</text>
</comment>
<dbReference type="Gene3D" id="3.40.50.12710">
    <property type="match status" value="1"/>
</dbReference>
<dbReference type="Pfam" id="PF02636">
    <property type="entry name" value="Methyltransf_28"/>
    <property type="match status" value="1"/>
</dbReference>
<dbReference type="GO" id="GO:0035243">
    <property type="term" value="F:protein-arginine omega-N symmetric methyltransferase activity"/>
    <property type="evidence" value="ECO:0007669"/>
    <property type="project" value="TreeGrafter"/>
</dbReference>
<dbReference type="SUPFAM" id="SSF53335">
    <property type="entry name" value="S-adenosyl-L-methionine-dependent methyltransferases"/>
    <property type="match status" value="1"/>
</dbReference>
<dbReference type="PATRIC" id="fig|157733.3.peg.2285"/>
<dbReference type="AlphaFoldDB" id="A0A0J6CXL1"/>
<dbReference type="GO" id="GO:0032259">
    <property type="term" value="P:methylation"/>
    <property type="evidence" value="ECO:0007669"/>
    <property type="project" value="UniProtKB-KW"/>
</dbReference>
<dbReference type="InterPro" id="IPR029063">
    <property type="entry name" value="SAM-dependent_MTases_sf"/>
</dbReference>
<dbReference type="PANTHER" id="PTHR12049">
    <property type="entry name" value="PROTEIN ARGININE METHYLTRANSFERASE NDUFAF7, MITOCHONDRIAL"/>
    <property type="match status" value="1"/>
</dbReference>
<keyword evidence="1" id="KW-0489">Methyltransferase</keyword>
<dbReference type="OrthoDB" id="9794208at2"/>
<proteinExistence type="predicted"/>
<dbReference type="PANTHER" id="PTHR12049:SF7">
    <property type="entry name" value="PROTEIN ARGININE METHYLTRANSFERASE NDUFAF7, MITOCHONDRIAL"/>
    <property type="match status" value="1"/>
</dbReference>
<name>A0A0J6CXL1_9BACL</name>
<keyword evidence="4" id="KW-1185">Reference proteome</keyword>
<evidence type="ECO:0000313" key="3">
    <source>
        <dbReference type="EMBL" id="KMM37843.1"/>
    </source>
</evidence>
<keyword evidence="2" id="KW-0808">Transferase</keyword>
<dbReference type="EMBL" id="LELK01000001">
    <property type="protein sequence ID" value="KMM37843.1"/>
    <property type="molecule type" value="Genomic_DNA"/>
</dbReference>
<evidence type="ECO:0008006" key="5">
    <source>
        <dbReference type="Google" id="ProtNLM"/>
    </source>
</evidence>
<gene>
    <name evidence="3" type="ORF">AB986_00420</name>
</gene>
<dbReference type="RefSeq" id="WP_048308916.1">
    <property type="nucleotide sequence ID" value="NZ_CP119526.1"/>
</dbReference>
<accession>A0A0J6CXL1</accession>
<protein>
    <recommendedName>
        <fullName evidence="5">SAM-dependent methyltransferase</fullName>
    </recommendedName>
</protein>
<reference evidence="3" key="1">
    <citation type="submission" date="2015-06" db="EMBL/GenBank/DDBJ databases">
        <authorList>
            <person name="Liu B."/>
            <person name="Wang J."/>
            <person name="Zhu Y."/>
            <person name="Liu G."/>
            <person name="Chen Q."/>
            <person name="Zheng C."/>
            <person name="Che J."/>
            <person name="Ge C."/>
            <person name="Shi H."/>
            <person name="Pan Z."/>
            <person name="Liu X."/>
        </authorList>
    </citation>
    <scope>NUCLEOTIDE SEQUENCE [LARGE SCALE GENOMIC DNA]</scope>
    <source>
        <strain evidence="3">DSM 16346</strain>
    </source>
</reference>
<dbReference type="STRING" id="157733.AB986_00420"/>
<dbReference type="InterPro" id="IPR003788">
    <property type="entry name" value="NDUFAF7"/>
</dbReference>
<evidence type="ECO:0000256" key="2">
    <source>
        <dbReference type="ARBA" id="ARBA00022679"/>
    </source>
</evidence>